<evidence type="ECO:0000313" key="1">
    <source>
        <dbReference type="EMBL" id="ETO65971.1"/>
    </source>
</evidence>
<name>A0A080ZH60_PHYNI</name>
<protein>
    <submittedName>
        <fullName evidence="1">Uncharacterized protein</fullName>
    </submittedName>
</protein>
<proteinExistence type="predicted"/>
<dbReference type="AlphaFoldDB" id="A0A080ZH60"/>
<accession>A0A080ZH60</accession>
<gene>
    <name evidence="1" type="ORF">F444_16768</name>
</gene>
<evidence type="ECO:0000313" key="2">
    <source>
        <dbReference type="Proteomes" id="UP000028582"/>
    </source>
</evidence>
<reference evidence="1 2" key="1">
    <citation type="submission" date="2013-11" db="EMBL/GenBank/DDBJ databases">
        <title>The Genome Sequence of Phytophthora parasitica P1976.</title>
        <authorList>
            <consortium name="The Broad Institute Genomics Platform"/>
            <person name="Russ C."/>
            <person name="Tyler B."/>
            <person name="Panabieres F."/>
            <person name="Shan W."/>
            <person name="Tripathy S."/>
            <person name="Grunwald N."/>
            <person name="Machado M."/>
            <person name="Johnson C.S."/>
            <person name="Walker B."/>
            <person name="Young S."/>
            <person name="Zeng Q."/>
            <person name="Gargeya S."/>
            <person name="Fitzgerald M."/>
            <person name="Haas B."/>
            <person name="Abouelleil A."/>
            <person name="Allen A.W."/>
            <person name="Alvarado L."/>
            <person name="Arachchi H.M."/>
            <person name="Berlin A.M."/>
            <person name="Chapman S.B."/>
            <person name="Gainer-Dewar J."/>
            <person name="Goldberg J."/>
            <person name="Griggs A."/>
            <person name="Gujja S."/>
            <person name="Hansen M."/>
            <person name="Howarth C."/>
            <person name="Imamovic A."/>
            <person name="Ireland A."/>
            <person name="Larimer J."/>
            <person name="McCowan C."/>
            <person name="Murphy C."/>
            <person name="Pearson M."/>
            <person name="Poon T.W."/>
            <person name="Priest M."/>
            <person name="Roberts A."/>
            <person name="Saif S."/>
            <person name="Shea T."/>
            <person name="Sisk P."/>
            <person name="Sykes S."/>
            <person name="Wortman J."/>
            <person name="Nusbaum C."/>
            <person name="Birren B."/>
        </authorList>
    </citation>
    <scope>NUCLEOTIDE SEQUENCE [LARGE SCALE GENOMIC DNA]</scope>
    <source>
        <strain evidence="1 2">P1976</strain>
    </source>
</reference>
<sequence>MASQHSILATVSSLSSKTQYTQDMRFRFYSSRLRFVAHEWFCNGLTPQGCSVSFFATLSDASSLRNPESAASALGRFLPYVVNTAVAF</sequence>
<dbReference type="EMBL" id="ANJA01003122">
    <property type="protein sequence ID" value="ETO65971.1"/>
    <property type="molecule type" value="Genomic_DNA"/>
</dbReference>
<dbReference type="Proteomes" id="UP000028582">
    <property type="component" value="Unassembled WGS sequence"/>
</dbReference>
<organism evidence="1 2">
    <name type="scientific">Phytophthora nicotianae P1976</name>
    <dbReference type="NCBI Taxonomy" id="1317066"/>
    <lineage>
        <taxon>Eukaryota</taxon>
        <taxon>Sar</taxon>
        <taxon>Stramenopiles</taxon>
        <taxon>Oomycota</taxon>
        <taxon>Peronosporomycetes</taxon>
        <taxon>Peronosporales</taxon>
        <taxon>Peronosporaceae</taxon>
        <taxon>Phytophthora</taxon>
    </lineage>
</organism>
<comment type="caution">
    <text evidence="1">The sequence shown here is derived from an EMBL/GenBank/DDBJ whole genome shotgun (WGS) entry which is preliminary data.</text>
</comment>